<dbReference type="EMBL" id="JADYXP020000002">
    <property type="protein sequence ID" value="KAL0131063.1"/>
    <property type="molecule type" value="Genomic_DNA"/>
</dbReference>
<dbReference type="InterPro" id="IPR011990">
    <property type="entry name" value="TPR-like_helical_dom_sf"/>
</dbReference>
<gene>
    <name evidence="1" type="ORF">PUN28_002568</name>
</gene>
<evidence type="ECO:0000313" key="1">
    <source>
        <dbReference type="EMBL" id="KAL0131063.1"/>
    </source>
</evidence>
<keyword evidence="2" id="KW-1185">Reference proteome</keyword>
<proteinExistence type="predicted"/>
<protein>
    <submittedName>
        <fullName evidence="1">Uncharacterized protein</fullName>
    </submittedName>
</protein>
<evidence type="ECO:0000313" key="2">
    <source>
        <dbReference type="Proteomes" id="UP001430953"/>
    </source>
</evidence>
<dbReference type="Gene3D" id="1.25.40.10">
    <property type="entry name" value="Tetratricopeptide repeat domain"/>
    <property type="match status" value="1"/>
</dbReference>
<reference evidence="1 2" key="1">
    <citation type="submission" date="2023-03" db="EMBL/GenBank/DDBJ databases">
        <title>High recombination rates correlate with genetic variation in Cardiocondyla obscurior ants.</title>
        <authorList>
            <person name="Errbii M."/>
        </authorList>
    </citation>
    <scope>NUCLEOTIDE SEQUENCE [LARGE SCALE GENOMIC DNA]</scope>
    <source>
        <strain evidence="1">Alpha-2009</strain>
        <tissue evidence="1">Whole body</tissue>
    </source>
</reference>
<organism evidence="1 2">
    <name type="scientific">Cardiocondyla obscurior</name>
    <dbReference type="NCBI Taxonomy" id="286306"/>
    <lineage>
        <taxon>Eukaryota</taxon>
        <taxon>Metazoa</taxon>
        <taxon>Ecdysozoa</taxon>
        <taxon>Arthropoda</taxon>
        <taxon>Hexapoda</taxon>
        <taxon>Insecta</taxon>
        <taxon>Pterygota</taxon>
        <taxon>Neoptera</taxon>
        <taxon>Endopterygota</taxon>
        <taxon>Hymenoptera</taxon>
        <taxon>Apocrita</taxon>
        <taxon>Aculeata</taxon>
        <taxon>Formicoidea</taxon>
        <taxon>Formicidae</taxon>
        <taxon>Myrmicinae</taxon>
        <taxon>Cardiocondyla</taxon>
    </lineage>
</organism>
<dbReference type="AlphaFoldDB" id="A0AAW2GUW6"/>
<dbReference type="Proteomes" id="UP001430953">
    <property type="component" value="Unassembled WGS sequence"/>
</dbReference>
<sequence>MANCLEMEIKQKLSKLHCPFTWEIIDDFTRYSMACGNKYDQSLMIDKEINPLQQLLDLLLDCYKFISSGDDKKAAKKINKAEELLIKIQHEKEYNQIIRVIEHVFYATKCFFLYDANVIVEIQEILPNIVDTEQFNDIELGALYGCQSVIWMCMGDFGVVQAIDTAKKALEKNQDCALWHFIFAKSLRRQRRLISLSIDVSDLEKKHFEIAYATSTDDVFGIYYLQMRLESFYKFCRDRNYVMRKNENEKDVTKIAKQILQKKPKNFKVLLKLARIFLRVSSDESLLAKECLDTVETLVPDNITCFHYKAILYEGIGEYKEALYYYKKAAEHNNFAAELYYVQYGWEVGELEPLPHLLRMLKKYDPIVAEKKISLFLAIATTHYSLRKDMLNAADYFLKALSVDPLNTKFKNFYKFLDFTTTNISYFLKNVFCPNLEKNQPKMKITNDIKNLLDGKHVDDLIKEMKTLSVNTTEKH</sequence>
<dbReference type="SUPFAM" id="SSF48452">
    <property type="entry name" value="TPR-like"/>
    <property type="match status" value="1"/>
</dbReference>
<name>A0AAW2GUW6_9HYME</name>
<comment type="caution">
    <text evidence="1">The sequence shown here is derived from an EMBL/GenBank/DDBJ whole genome shotgun (WGS) entry which is preliminary data.</text>
</comment>
<accession>A0AAW2GUW6</accession>